<name>A0A438G7H1_VITVI</name>
<dbReference type="EMBL" id="QGNW01000550">
    <property type="protein sequence ID" value="RVW68101.1"/>
    <property type="molecule type" value="Genomic_DNA"/>
</dbReference>
<evidence type="ECO:0000313" key="3">
    <source>
        <dbReference type="Proteomes" id="UP000288805"/>
    </source>
</evidence>
<protein>
    <submittedName>
        <fullName evidence="2">Uncharacterized protein</fullName>
    </submittedName>
</protein>
<dbReference type="Proteomes" id="UP000288805">
    <property type="component" value="Unassembled WGS sequence"/>
</dbReference>
<dbReference type="AlphaFoldDB" id="A0A438G7H1"/>
<sequence>MRVPAPAVPSSEPIPEVAPSAPHDTPRTPHVIPPISEPSPSLSLGQSISISEYRGLCHTLQALTTSQSILTQQMTTLRAHQKAHRAIKAPPFIEQTMPSEEPTTGETEALAPSILASIVEPSFHIILLPLSDHLHSFLYVFPY</sequence>
<reference evidence="2 3" key="1">
    <citation type="journal article" date="2018" name="PLoS Genet.">
        <title>Population sequencing reveals clonal diversity and ancestral inbreeding in the grapevine cultivar Chardonnay.</title>
        <authorList>
            <person name="Roach M.J."/>
            <person name="Johnson D.L."/>
            <person name="Bohlmann J."/>
            <person name="van Vuuren H.J."/>
            <person name="Jones S.J."/>
            <person name="Pretorius I.S."/>
            <person name="Schmidt S.A."/>
            <person name="Borneman A.R."/>
        </authorList>
    </citation>
    <scope>NUCLEOTIDE SEQUENCE [LARGE SCALE GENOMIC DNA]</scope>
    <source>
        <strain evidence="3">cv. Chardonnay</strain>
        <tissue evidence="2">Leaf</tissue>
    </source>
</reference>
<accession>A0A438G7H1</accession>
<evidence type="ECO:0000256" key="1">
    <source>
        <dbReference type="SAM" id="MobiDB-lite"/>
    </source>
</evidence>
<comment type="caution">
    <text evidence="2">The sequence shown here is derived from an EMBL/GenBank/DDBJ whole genome shotgun (WGS) entry which is preliminary data.</text>
</comment>
<evidence type="ECO:0000313" key="2">
    <source>
        <dbReference type="EMBL" id="RVW68101.1"/>
    </source>
</evidence>
<organism evidence="2 3">
    <name type="scientific">Vitis vinifera</name>
    <name type="common">Grape</name>
    <dbReference type="NCBI Taxonomy" id="29760"/>
    <lineage>
        <taxon>Eukaryota</taxon>
        <taxon>Viridiplantae</taxon>
        <taxon>Streptophyta</taxon>
        <taxon>Embryophyta</taxon>
        <taxon>Tracheophyta</taxon>
        <taxon>Spermatophyta</taxon>
        <taxon>Magnoliopsida</taxon>
        <taxon>eudicotyledons</taxon>
        <taxon>Gunneridae</taxon>
        <taxon>Pentapetalae</taxon>
        <taxon>rosids</taxon>
        <taxon>Vitales</taxon>
        <taxon>Vitaceae</taxon>
        <taxon>Viteae</taxon>
        <taxon>Vitis</taxon>
    </lineage>
</organism>
<proteinExistence type="predicted"/>
<gene>
    <name evidence="2" type="ORF">CK203_062203</name>
</gene>
<feature type="region of interest" description="Disordered" evidence="1">
    <location>
        <begin position="1"/>
        <end position="43"/>
    </location>
</feature>